<feature type="transmembrane region" description="Helical" evidence="6">
    <location>
        <begin position="297"/>
        <end position="321"/>
    </location>
</feature>
<comment type="caution">
    <text evidence="7">The sequence shown here is derived from an EMBL/GenBank/DDBJ whole genome shotgun (WGS) entry which is preliminary data.</text>
</comment>
<evidence type="ECO:0000256" key="4">
    <source>
        <dbReference type="ARBA" id="ARBA00022989"/>
    </source>
</evidence>
<sequence length="472" mass="54642">MKKNFIKDKKIRDFLYTMGANIITLITSLVMIFVVPKALSISEYGYFKIFTFYLGYIGIFHLGFNDGIYVNYGNYDYETLPREKFRAYFKFLTIFQVLVGALFCILSFVFVKDSERLIIYLFIGINIILLNITCYFEFLSQVVRKFRLYSINMVLSKIMYVVGVLGILLLDCRKATYLILFQTIVNFIIFLIYIYKYKDINFGKKTSLHTIKSDIKKNISMGFFIMLGNFVSIIIIGVDRIFVDKFFTVNDFAMYSFAVSLLSMIYIILNGIRTVIYPYLTRSDEKDLGKNYEIMKTAIFILLGYSLAAYFFCKVLVSAFLPKYVASLTVTAIIFPTILLSGEINIVTSNYYKTLKLEKSYTKNNIIAVAISLITIVIAFFGFRTQEAIATSSLLSFYLWGLYGDNFFKKRLGIKVHKHHLAEILTIVLFLVLSTKTNWYVGLALYIIGFTLIVLAFFIKEIKSLLSLRRKR</sequence>
<feature type="transmembrane region" description="Helical" evidence="6">
    <location>
        <begin position="443"/>
        <end position="462"/>
    </location>
</feature>
<evidence type="ECO:0000313" key="7">
    <source>
        <dbReference type="EMBL" id="MDQ0479488.1"/>
    </source>
</evidence>
<feature type="transmembrane region" description="Helical" evidence="6">
    <location>
        <begin position="255"/>
        <end position="276"/>
    </location>
</feature>
<accession>A0ABU0JQY8</accession>
<dbReference type="Pfam" id="PF01943">
    <property type="entry name" value="Polysacc_synt"/>
    <property type="match status" value="1"/>
</dbReference>
<feature type="transmembrane region" description="Helical" evidence="6">
    <location>
        <begin position="14"/>
        <end position="35"/>
    </location>
</feature>
<feature type="transmembrane region" description="Helical" evidence="6">
    <location>
        <begin position="175"/>
        <end position="195"/>
    </location>
</feature>
<dbReference type="RefSeq" id="WP_307355522.1">
    <property type="nucleotide sequence ID" value="NZ_BAAACJ010000017.1"/>
</dbReference>
<dbReference type="Proteomes" id="UP001224418">
    <property type="component" value="Unassembled WGS sequence"/>
</dbReference>
<dbReference type="EMBL" id="JAUSWN010000008">
    <property type="protein sequence ID" value="MDQ0479488.1"/>
    <property type="molecule type" value="Genomic_DNA"/>
</dbReference>
<keyword evidence="2" id="KW-1003">Cell membrane</keyword>
<comment type="subcellular location">
    <subcellularLocation>
        <location evidence="1">Cell membrane</location>
        <topology evidence="1">Multi-pass membrane protein</topology>
    </subcellularLocation>
</comment>
<dbReference type="InterPro" id="IPR002797">
    <property type="entry name" value="Polysacc_synth"/>
</dbReference>
<feature type="transmembrane region" description="Helical" evidence="6">
    <location>
        <begin position="91"/>
        <end position="111"/>
    </location>
</feature>
<keyword evidence="8" id="KW-1185">Reference proteome</keyword>
<organism evidence="7 8">
    <name type="scientific">Hathewaya limosa</name>
    <name type="common">Clostridium limosum</name>
    <dbReference type="NCBI Taxonomy" id="1536"/>
    <lineage>
        <taxon>Bacteria</taxon>
        <taxon>Bacillati</taxon>
        <taxon>Bacillota</taxon>
        <taxon>Clostridia</taxon>
        <taxon>Eubacteriales</taxon>
        <taxon>Clostridiaceae</taxon>
        <taxon>Hathewaya</taxon>
    </lineage>
</organism>
<dbReference type="PANTHER" id="PTHR30250:SF11">
    <property type="entry name" value="O-ANTIGEN TRANSPORTER-RELATED"/>
    <property type="match status" value="1"/>
</dbReference>
<evidence type="ECO:0000256" key="1">
    <source>
        <dbReference type="ARBA" id="ARBA00004651"/>
    </source>
</evidence>
<feature type="transmembrane region" description="Helical" evidence="6">
    <location>
        <begin position="221"/>
        <end position="243"/>
    </location>
</feature>
<keyword evidence="5 6" id="KW-0472">Membrane</keyword>
<evidence type="ECO:0000256" key="6">
    <source>
        <dbReference type="SAM" id="Phobius"/>
    </source>
</evidence>
<evidence type="ECO:0000313" key="8">
    <source>
        <dbReference type="Proteomes" id="UP001224418"/>
    </source>
</evidence>
<dbReference type="PANTHER" id="PTHR30250">
    <property type="entry name" value="PST FAMILY PREDICTED COLANIC ACID TRANSPORTER"/>
    <property type="match status" value="1"/>
</dbReference>
<feature type="transmembrane region" description="Helical" evidence="6">
    <location>
        <begin position="117"/>
        <end position="136"/>
    </location>
</feature>
<keyword evidence="3 6" id="KW-0812">Transmembrane</keyword>
<feature type="transmembrane region" description="Helical" evidence="6">
    <location>
        <begin position="148"/>
        <end position="169"/>
    </location>
</feature>
<evidence type="ECO:0000256" key="3">
    <source>
        <dbReference type="ARBA" id="ARBA00022692"/>
    </source>
</evidence>
<evidence type="ECO:0000256" key="2">
    <source>
        <dbReference type="ARBA" id="ARBA00022475"/>
    </source>
</evidence>
<keyword evidence="4 6" id="KW-1133">Transmembrane helix</keyword>
<feature type="transmembrane region" description="Helical" evidence="6">
    <location>
        <begin position="364"/>
        <end position="383"/>
    </location>
</feature>
<feature type="transmembrane region" description="Helical" evidence="6">
    <location>
        <begin position="333"/>
        <end position="352"/>
    </location>
</feature>
<evidence type="ECO:0000256" key="5">
    <source>
        <dbReference type="ARBA" id="ARBA00023136"/>
    </source>
</evidence>
<protein>
    <submittedName>
        <fullName evidence="7">O-antigen/teichoic acid export membrane protein</fullName>
    </submittedName>
</protein>
<feature type="transmembrane region" description="Helical" evidence="6">
    <location>
        <begin position="47"/>
        <end position="70"/>
    </location>
</feature>
<name>A0ABU0JQY8_HATLI</name>
<dbReference type="InterPro" id="IPR050833">
    <property type="entry name" value="Poly_Biosynth_Transport"/>
</dbReference>
<proteinExistence type="predicted"/>
<gene>
    <name evidence="7" type="ORF">QOZ93_001229</name>
</gene>
<reference evidence="7 8" key="1">
    <citation type="submission" date="2023-07" db="EMBL/GenBank/DDBJ databases">
        <title>Genomic Encyclopedia of Type Strains, Phase IV (KMG-IV): sequencing the most valuable type-strain genomes for metagenomic binning, comparative biology and taxonomic classification.</title>
        <authorList>
            <person name="Goeker M."/>
        </authorList>
    </citation>
    <scope>NUCLEOTIDE SEQUENCE [LARGE SCALE GENOMIC DNA]</scope>
    <source>
        <strain evidence="7 8">DSM 1400</strain>
    </source>
</reference>